<evidence type="ECO:0000313" key="1">
    <source>
        <dbReference type="EMBL" id="KPJ64178.1"/>
    </source>
</evidence>
<sequence length="312" mass="35664">MKPPGTKVMIRINLLPRNCSLKPPKRHSGIGISERSIRSYAAYSAFGISDLRICMARNAGIRKLDPKLELSLIKETLDKLAQDNFLIKGEEEWEGWLSGEETEEEKADTKRQFGGILYHINMDTFGFSLADIIKDEDARVELARAITVFDLGMVYSEKYSGKHSLNYDIYTGEDFTVLVNQSSFIHRSIMHFGDSDAEDDLFQSKEFVVPEHYLPTLIFVITPNKKTTSIVLDRKPYTEEDKVDTNIEINNKPILGNEPDSRRGIIVSDIRIVDDLLHINAEGQIIKINREGELIENPNKLPEKKRIKKPRR</sequence>
<accession>A0A0S7XNU8</accession>
<dbReference type="Proteomes" id="UP000051861">
    <property type="component" value="Unassembled WGS sequence"/>
</dbReference>
<gene>
    <name evidence="1" type="ORF">AMJ44_13250</name>
</gene>
<dbReference type="AlphaFoldDB" id="A0A0S7XNU8"/>
<reference evidence="1 2" key="1">
    <citation type="journal article" date="2015" name="Microbiome">
        <title>Genomic resolution of linkages in carbon, nitrogen, and sulfur cycling among widespread estuary sediment bacteria.</title>
        <authorList>
            <person name="Baker B.J."/>
            <person name="Lazar C.S."/>
            <person name="Teske A.P."/>
            <person name="Dick G.J."/>
        </authorList>
    </citation>
    <scope>NUCLEOTIDE SEQUENCE [LARGE SCALE GENOMIC DNA]</scope>
    <source>
        <strain evidence="1">DG_54_3</strain>
    </source>
</reference>
<name>A0A0S7XNU8_UNCSA</name>
<proteinExistence type="predicted"/>
<protein>
    <submittedName>
        <fullName evidence="1">Uncharacterized protein</fullName>
    </submittedName>
</protein>
<evidence type="ECO:0000313" key="2">
    <source>
        <dbReference type="Proteomes" id="UP000051861"/>
    </source>
</evidence>
<organism evidence="1 2">
    <name type="scientific">candidate division WOR-1 bacterium DG_54_3</name>
    <dbReference type="NCBI Taxonomy" id="1703775"/>
    <lineage>
        <taxon>Bacteria</taxon>
        <taxon>Bacillati</taxon>
        <taxon>Saganbacteria</taxon>
    </lineage>
</organism>
<dbReference type="EMBL" id="LIZX01000195">
    <property type="protein sequence ID" value="KPJ64178.1"/>
    <property type="molecule type" value="Genomic_DNA"/>
</dbReference>
<comment type="caution">
    <text evidence="1">The sequence shown here is derived from an EMBL/GenBank/DDBJ whole genome shotgun (WGS) entry which is preliminary data.</text>
</comment>